<dbReference type="SUPFAM" id="SSF53822">
    <property type="entry name" value="Periplasmic binding protein-like I"/>
    <property type="match status" value="1"/>
</dbReference>
<evidence type="ECO:0000313" key="6">
    <source>
        <dbReference type="Proteomes" id="UP001321475"/>
    </source>
</evidence>
<name>A0ABM8G300_9CELL</name>
<dbReference type="RefSeq" id="WP_286216881.1">
    <property type="nucleotide sequence ID" value="NZ_AP027729.1"/>
</dbReference>
<feature type="domain" description="Periplasmic binding protein" evidence="4">
    <location>
        <begin position="41"/>
        <end position="306"/>
    </location>
</feature>
<dbReference type="InterPro" id="IPR025997">
    <property type="entry name" value="SBP_2_dom"/>
</dbReference>
<keyword evidence="2 3" id="KW-0732">Signal</keyword>
<dbReference type="InterPro" id="IPR028082">
    <property type="entry name" value="Peripla_BP_I"/>
</dbReference>
<evidence type="ECO:0000256" key="3">
    <source>
        <dbReference type="SAM" id="SignalP"/>
    </source>
</evidence>
<evidence type="ECO:0000256" key="1">
    <source>
        <dbReference type="ARBA" id="ARBA00004196"/>
    </source>
</evidence>
<dbReference type="PANTHER" id="PTHR30036:SF1">
    <property type="entry name" value="D-XYLOSE-BINDING PERIPLASMIC PROTEIN"/>
    <property type="match status" value="1"/>
</dbReference>
<dbReference type="PANTHER" id="PTHR30036">
    <property type="entry name" value="D-XYLOSE-BINDING PERIPLASMIC PROTEIN"/>
    <property type="match status" value="1"/>
</dbReference>
<dbReference type="EMBL" id="AP027729">
    <property type="protein sequence ID" value="BDZ42381.1"/>
    <property type="molecule type" value="Genomic_DNA"/>
</dbReference>
<gene>
    <name evidence="5" type="ORF">GCM10025865_16800</name>
</gene>
<dbReference type="InterPro" id="IPR050555">
    <property type="entry name" value="Bact_Solute-Bind_Prot2"/>
</dbReference>
<feature type="signal peptide" evidence="3">
    <location>
        <begin position="1"/>
        <end position="30"/>
    </location>
</feature>
<dbReference type="Proteomes" id="UP001321475">
    <property type="component" value="Chromosome"/>
</dbReference>
<sequence>MTGPVTGRGRTAPAALAALVIALPLLGGCAQDDVADGEGTIALLLPEAQTARYETSDRPTFEEVTALRCPTCTVLYANADQDAATQQEQAESMISRGADVLVIDAVDTVAAKSIVADAERHDVPVIAYDRFIDDERVDYYVSFDSEQIGYQQGLTLRTALAASPPRADGDPHGVLLVHGSPTDPNSTRLKSGVHRALDSADVEILAEYDTPDWSPDKAQSWVEGQLTQFAGRVDAVYAANDGTAGGAIAAMKAAGMDPVPPTTGQDAELAAVQRIVAGDQLMTVAKATDQQARTAAELAVRVLRGEDALAPARIGSVKAFLLAPTAIVAEDVERVIVQGRVHTVDEICTTPYAEACAALGLTEEDPS</sequence>
<evidence type="ECO:0000259" key="4">
    <source>
        <dbReference type="Pfam" id="PF13407"/>
    </source>
</evidence>
<accession>A0ABM8G300</accession>
<dbReference type="Gene3D" id="3.40.50.2300">
    <property type="match status" value="2"/>
</dbReference>
<feature type="chain" id="PRO_5045476307" evidence="3">
    <location>
        <begin position="31"/>
        <end position="367"/>
    </location>
</feature>
<comment type="subcellular location">
    <subcellularLocation>
        <location evidence="1">Cell envelope</location>
    </subcellularLocation>
</comment>
<keyword evidence="6" id="KW-1185">Reference proteome</keyword>
<dbReference type="Pfam" id="PF13407">
    <property type="entry name" value="Peripla_BP_4"/>
    <property type="match status" value="1"/>
</dbReference>
<proteinExistence type="predicted"/>
<evidence type="ECO:0000313" key="5">
    <source>
        <dbReference type="EMBL" id="BDZ42381.1"/>
    </source>
</evidence>
<protein>
    <submittedName>
        <fullName evidence="5">ABC transporter substrate-binding protein</fullName>
    </submittedName>
</protein>
<evidence type="ECO:0000256" key="2">
    <source>
        <dbReference type="ARBA" id="ARBA00022729"/>
    </source>
</evidence>
<reference evidence="6" key="1">
    <citation type="journal article" date="2019" name="Int. J. Syst. Evol. Microbiol.">
        <title>The Global Catalogue of Microorganisms (GCM) 10K type strain sequencing project: providing services to taxonomists for standard genome sequencing and annotation.</title>
        <authorList>
            <consortium name="The Broad Institute Genomics Platform"/>
            <consortium name="The Broad Institute Genome Sequencing Center for Infectious Disease"/>
            <person name="Wu L."/>
            <person name="Ma J."/>
        </authorList>
    </citation>
    <scope>NUCLEOTIDE SEQUENCE [LARGE SCALE GENOMIC DNA]</scope>
    <source>
        <strain evidence="6">NBRC 108565</strain>
    </source>
</reference>
<organism evidence="5 6">
    <name type="scientific">Paraoerskovia sediminicola</name>
    <dbReference type="NCBI Taxonomy" id="1138587"/>
    <lineage>
        <taxon>Bacteria</taxon>
        <taxon>Bacillati</taxon>
        <taxon>Actinomycetota</taxon>
        <taxon>Actinomycetes</taxon>
        <taxon>Micrococcales</taxon>
        <taxon>Cellulomonadaceae</taxon>
        <taxon>Paraoerskovia</taxon>
    </lineage>
</organism>